<comment type="caution">
    <text evidence="4">The sequence shown here is derived from an EMBL/GenBank/DDBJ whole genome shotgun (WGS) entry which is preliminary data.</text>
</comment>
<dbReference type="Proteomes" id="UP000638014">
    <property type="component" value="Unassembled WGS sequence"/>
</dbReference>
<feature type="compositionally biased region" description="Polar residues" evidence="1">
    <location>
        <begin position="34"/>
        <end position="50"/>
    </location>
</feature>
<evidence type="ECO:0000256" key="1">
    <source>
        <dbReference type="SAM" id="MobiDB-lite"/>
    </source>
</evidence>
<proteinExistence type="predicted"/>
<gene>
    <name evidence="4" type="ORF">IC617_02270</name>
</gene>
<dbReference type="PANTHER" id="PTHR43798">
    <property type="entry name" value="MONOACYLGLYCEROL LIPASE"/>
    <property type="match status" value="1"/>
</dbReference>
<dbReference type="GO" id="GO:0016787">
    <property type="term" value="F:hydrolase activity"/>
    <property type="evidence" value="ECO:0007669"/>
    <property type="project" value="UniProtKB-KW"/>
</dbReference>
<feature type="domain" description="AB hydrolase-1" evidence="3">
    <location>
        <begin position="108"/>
        <end position="213"/>
    </location>
</feature>
<dbReference type="AlphaFoldDB" id="A0A8J6UL39"/>
<dbReference type="InterPro" id="IPR000073">
    <property type="entry name" value="AB_hydrolase_1"/>
</dbReference>
<dbReference type="Gene3D" id="3.40.50.1820">
    <property type="entry name" value="alpha/beta hydrolase"/>
    <property type="match status" value="1"/>
</dbReference>
<organism evidence="4 5">
    <name type="scientific">Neiella litorisoli</name>
    <dbReference type="NCBI Taxonomy" id="2771431"/>
    <lineage>
        <taxon>Bacteria</taxon>
        <taxon>Pseudomonadati</taxon>
        <taxon>Pseudomonadota</taxon>
        <taxon>Gammaproteobacteria</taxon>
        <taxon>Alteromonadales</taxon>
        <taxon>Echinimonadaceae</taxon>
        <taxon>Neiella</taxon>
    </lineage>
</organism>
<keyword evidence="5" id="KW-1185">Reference proteome</keyword>
<feature type="signal peptide" evidence="2">
    <location>
        <begin position="1"/>
        <end position="21"/>
    </location>
</feature>
<name>A0A8J6UL39_9GAMM</name>
<reference evidence="4" key="1">
    <citation type="submission" date="2020-09" db="EMBL/GenBank/DDBJ databases">
        <title>A novel bacterium of genus Neiella, isolated from South China Sea.</title>
        <authorList>
            <person name="Huang H."/>
            <person name="Mo K."/>
            <person name="Hu Y."/>
        </authorList>
    </citation>
    <scope>NUCLEOTIDE SEQUENCE</scope>
    <source>
        <strain evidence="4">HB171785</strain>
    </source>
</reference>
<dbReference type="SUPFAM" id="SSF53474">
    <property type="entry name" value="alpha/beta-Hydrolases"/>
    <property type="match status" value="1"/>
</dbReference>
<sequence>MTCSAKLLAAVLLCSMSVAHSQELTSPAEPSLDTPATTGNKTQTVSTSADNPVANIDDKPAKPTKPAKSKPEPLVLPEPEVQQGALLANTFTLGDVSIHYRTVGTGAPLLLVHGFLDSGELWQPYLDRLSNHFQVIVPDLRGHGLSTNPSEMFSYREAAADLSALMAHLNIAKFDAVGYGEGALTLTRMAIEQPKRIGKLVLIGSGSYLAESAREQQRKAKGFNHFSKAFQSKLVALHPGGQPQVDALLAQYRALAADYQQPNFSPPQLQKIIADTLMINGQHDKYFPLEPVLDQHRHLKQSSLWLIPDRNHDLVFYGAPPSLENEFMRILLAHLKKE</sequence>
<evidence type="ECO:0000256" key="2">
    <source>
        <dbReference type="SAM" id="SignalP"/>
    </source>
</evidence>
<keyword evidence="4" id="KW-0378">Hydrolase</keyword>
<accession>A0A8J6UL39</accession>
<dbReference type="EMBL" id="JACXAF010000003">
    <property type="protein sequence ID" value="MBD1388245.1"/>
    <property type="molecule type" value="Genomic_DNA"/>
</dbReference>
<keyword evidence="2" id="KW-0732">Signal</keyword>
<evidence type="ECO:0000313" key="5">
    <source>
        <dbReference type="Proteomes" id="UP000638014"/>
    </source>
</evidence>
<dbReference type="PRINTS" id="PR00111">
    <property type="entry name" value="ABHYDROLASE"/>
</dbReference>
<protein>
    <submittedName>
        <fullName evidence="4">Alpha/beta hydrolase</fullName>
    </submittedName>
</protein>
<evidence type="ECO:0000259" key="3">
    <source>
        <dbReference type="Pfam" id="PF00561"/>
    </source>
</evidence>
<dbReference type="InterPro" id="IPR050266">
    <property type="entry name" value="AB_hydrolase_sf"/>
</dbReference>
<dbReference type="Pfam" id="PF00561">
    <property type="entry name" value="Abhydrolase_1"/>
    <property type="match status" value="1"/>
</dbReference>
<feature type="chain" id="PRO_5035277409" evidence="2">
    <location>
        <begin position="22"/>
        <end position="338"/>
    </location>
</feature>
<evidence type="ECO:0000313" key="4">
    <source>
        <dbReference type="EMBL" id="MBD1388245.1"/>
    </source>
</evidence>
<dbReference type="InterPro" id="IPR029058">
    <property type="entry name" value="AB_hydrolase_fold"/>
</dbReference>
<feature type="region of interest" description="Disordered" evidence="1">
    <location>
        <begin position="25"/>
        <end position="74"/>
    </location>
</feature>
<dbReference type="RefSeq" id="WP_191143373.1">
    <property type="nucleotide sequence ID" value="NZ_JACXAF010000003.1"/>
</dbReference>